<evidence type="ECO:0000313" key="9">
    <source>
        <dbReference type="Proteomes" id="UP000635828"/>
    </source>
</evidence>
<feature type="coiled-coil region" evidence="6">
    <location>
        <begin position="357"/>
        <end position="388"/>
    </location>
</feature>
<dbReference type="RefSeq" id="WP_024726727.1">
    <property type="nucleotide sequence ID" value="NZ_JACOOS010000002.1"/>
</dbReference>
<keyword evidence="5 7" id="KW-0472">Membrane</keyword>
<dbReference type="EMBL" id="JACOOS010000002">
    <property type="protein sequence ID" value="MBC5676626.1"/>
    <property type="molecule type" value="Genomic_DNA"/>
</dbReference>
<evidence type="ECO:0000313" key="8">
    <source>
        <dbReference type="EMBL" id="MBC5676626.1"/>
    </source>
</evidence>
<dbReference type="PANTHER" id="PTHR21716">
    <property type="entry name" value="TRANSMEMBRANE PROTEIN"/>
    <property type="match status" value="1"/>
</dbReference>
<dbReference type="Proteomes" id="UP000635828">
    <property type="component" value="Unassembled WGS sequence"/>
</dbReference>
<keyword evidence="6" id="KW-0175">Coiled coil</keyword>
<comment type="subcellular location">
    <subcellularLocation>
        <location evidence="1">Membrane</location>
        <topology evidence="1">Multi-pass membrane protein</topology>
    </subcellularLocation>
</comment>
<sequence>MRRWEIYLEIFMELIVIAGGAFLLIFFLPKCIGFLWPFVAAWIVAMLAHPVIAFLEDKISLPKRFGSALIIIAVIAGLIALISFIFSQLAAQIVGFAANLPDLRETVQTQLMNLKEQAVHLLDSLPYGMGVKFDTMLGSTDKVLDKAVSAIGNYGMEHSGNVAKGMTSGFIGTIVMFFASYLFIVDKDKIVQGYEKHVPRMVRHKIGIFYHNTLGVLASYCWAQVKIMVIIIAILWIGFIIAGISYAFFLAVVIAILDVLPILGTGTAIIPWALYKILTGDIKTAIILLIIYVICLVTKQVLQPKMMGDSMGISPLATLFLIYIGLKLSGIGGMLLALILGIFVYNLYKLGIFDRKIAFFRRRIEMLTINSEKEEEQIKEELDRREREGKKS</sequence>
<dbReference type="PANTHER" id="PTHR21716:SF68">
    <property type="entry name" value="TRANSPORT PROTEIN YTVI-RELATED"/>
    <property type="match status" value="1"/>
</dbReference>
<dbReference type="NCBIfam" id="TIGR02872">
    <property type="entry name" value="spore_ytvI"/>
    <property type="match status" value="1"/>
</dbReference>
<feature type="transmembrane region" description="Helical" evidence="7">
    <location>
        <begin position="166"/>
        <end position="185"/>
    </location>
</feature>
<evidence type="ECO:0000256" key="5">
    <source>
        <dbReference type="ARBA" id="ARBA00023136"/>
    </source>
</evidence>
<feature type="transmembrane region" description="Helical" evidence="7">
    <location>
        <begin position="231"/>
        <end position="263"/>
    </location>
</feature>
<keyword evidence="9" id="KW-1185">Reference proteome</keyword>
<evidence type="ECO:0000256" key="7">
    <source>
        <dbReference type="SAM" id="Phobius"/>
    </source>
</evidence>
<evidence type="ECO:0000256" key="1">
    <source>
        <dbReference type="ARBA" id="ARBA00004141"/>
    </source>
</evidence>
<feature type="transmembrane region" description="Helical" evidence="7">
    <location>
        <begin position="7"/>
        <end position="28"/>
    </location>
</feature>
<keyword evidence="4 7" id="KW-1133">Transmembrane helix</keyword>
<feature type="transmembrane region" description="Helical" evidence="7">
    <location>
        <begin position="206"/>
        <end position="225"/>
    </location>
</feature>
<keyword evidence="3 7" id="KW-0812">Transmembrane</keyword>
<comment type="similarity">
    <text evidence="2">Belongs to the autoinducer-2 exporter (AI-2E) (TC 2.A.86) family.</text>
</comment>
<evidence type="ECO:0000256" key="2">
    <source>
        <dbReference type="ARBA" id="ARBA00009773"/>
    </source>
</evidence>
<feature type="transmembrane region" description="Helical" evidence="7">
    <location>
        <begin position="67"/>
        <end position="86"/>
    </location>
</feature>
<dbReference type="InterPro" id="IPR014227">
    <property type="entry name" value="YtvI-like"/>
</dbReference>
<accession>A0ABR7FQA0</accession>
<protein>
    <submittedName>
        <fullName evidence="8">Sporulation integral membrane protein YtvI</fullName>
    </submittedName>
</protein>
<feature type="transmembrane region" description="Helical" evidence="7">
    <location>
        <begin position="322"/>
        <end position="348"/>
    </location>
</feature>
<evidence type="ECO:0000256" key="4">
    <source>
        <dbReference type="ARBA" id="ARBA00022989"/>
    </source>
</evidence>
<proteinExistence type="inferred from homology"/>
<dbReference type="InterPro" id="IPR002549">
    <property type="entry name" value="AI-2E-like"/>
</dbReference>
<evidence type="ECO:0000256" key="3">
    <source>
        <dbReference type="ARBA" id="ARBA00022692"/>
    </source>
</evidence>
<evidence type="ECO:0000256" key="6">
    <source>
        <dbReference type="SAM" id="Coils"/>
    </source>
</evidence>
<reference evidence="8 9" key="1">
    <citation type="submission" date="2020-08" db="EMBL/GenBank/DDBJ databases">
        <title>Genome public.</title>
        <authorList>
            <person name="Liu C."/>
            <person name="Sun Q."/>
        </authorList>
    </citation>
    <scope>NUCLEOTIDE SEQUENCE [LARGE SCALE GENOMIC DNA]</scope>
    <source>
        <strain evidence="8 9">NSJ-7</strain>
    </source>
</reference>
<name>A0ABR7FQA0_9FIRM</name>
<gene>
    <name evidence="8" type="primary">ytvI</name>
    <name evidence="8" type="ORF">H8S22_03050</name>
</gene>
<feature type="transmembrane region" description="Helical" evidence="7">
    <location>
        <begin position="284"/>
        <end position="302"/>
    </location>
</feature>
<organism evidence="8 9">
    <name type="scientific">Anaerostipes hominis</name>
    <name type="common">ex Liu et al. 2021</name>
    <dbReference type="NCBI Taxonomy" id="2763018"/>
    <lineage>
        <taxon>Bacteria</taxon>
        <taxon>Bacillati</taxon>
        <taxon>Bacillota</taxon>
        <taxon>Clostridia</taxon>
        <taxon>Lachnospirales</taxon>
        <taxon>Lachnospiraceae</taxon>
        <taxon>Anaerostipes</taxon>
    </lineage>
</organism>
<comment type="caution">
    <text evidence="8">The sequence shown here is derived from an EMBL/GenBank/DDBJ whole genome shotgun (WGS) entry which is preliminary data.</text>
</comment>
<dbReference type="Pfam" id="PF01594">
    <property type="entry name" value="AI-2E_transport"/>
    <property type="match status" value="1"/>
</dbReference>
<feature type="transmembrane region" description="Helical" evidence="7">
    <location>
        <begin position="34"/>
        <end position="55"/>
    </location>
</feature>